<dbReference type="InterPro" id="IPR005180">
    <property type="entry name" value="DUF302"/>
</dbReference>
<dbReference type="RefSeq" id="WP_331303712.1">
    <property type="nucleotide sequence ID" value="NZ_MLCA01000014.1"/>
</dbReference>
<dbReference type="Gene3D" id="3.30.310.70">
    <property type="entry name" value="TT1751-like domain"/>
    <property type="match status" value="1"/>
</dbReference>
<dbReference type="Proteomes" id="UP001355206">
    <property type="component" value="Unassembled WGS sequence"/>
</dbReference>
<evidence type="ECO:0000313" key="2">
    <source>
        <dbReference type="EMBL" id="MEE7493489.1"/>
    </source>
</evidence>
<keyword evidence="3" id="KW-1185">Reference proteome</keyword>
<dbReference type="Pfam" id="PF03625">
    <property type="entry name" value="DUF302"/>
    <property type="match status" value="1"/>
</dbReference>
<dbReference type="CDD" id="cd14797">
    <property type="entry name" value="DUF302"/>
    <property type="match status" value="1"/>
</dbReference>
<organism evidence="2 3">
    <name type="scientific">Methylobacterium oryzae</name>
    <dbReference type="NCBI Taxonomy" id="334852"/>
    <lineage>
        <taxon>Bacteria</taxon>
        <taxon>Pseudomonadati</taxon>
        <taxon>Pseudomonadota</taxon>
        <taxon>Alphaproteobacteria</taxon>
        <taxon>Hyphomicrobiales</taxon>
        <taxon>Methylobacteriaceae</taxon>
        <taxon>Methylobacterium</taxon>
    </lineage>
</organism>
<protein>
    <recommendedName>
        <fullName evidence="1">DUF302 domain-containing protein</fullName>
    </recommendedName>
</protein>
<name>A0ABU7TVW0_9HYPH</name>
<proteinExistence type="predicted"/>
<dbReference type="InterPro" id="IPR035923">
    <property type="entry name" value="TT1751-like_sf"/>
</dbReference>
<accession>A0ABU7TVW0</accession>
<gene>
    <name evidence="2" type="ORF">MOTC310_24790</name>
</gene>
<feature type="domain" description="DUF302" evidence="1">
    <location>
        <begin position="77"/>
        <end position="130"/>
    </location>
</feature>
<dbReference type="SUPFAM" id="SSF103247">
    <property type="entry name" value="TT1751-like"/>
    <property type="match status" value="1"/>
</dbReference>
<sequence length="162" mass="17661">MSEQMTSTHVTVEHVTLRSLKSFEAARAALEASVPPLDHAYAKLLRDGKVDEARNLLERQAPLSIFGARDHGGLLLTAGLTRSAIQYDIGNPLTAARMTRHALSAALYAPIRVLLREDADGDVAFEYDRPATTFGQFGKQEVDEVARNLDDQLRTTLAMAAG</sequence>
<evidence type="ECO:0000313" key="3">
    <source>
        <dbReference type="Proteomes" id="UP001355206"/>
    </source>
</evidence>
<comment type="caution">
    <text evidence="2">The sequence shown here is derived from an EMBL/GenBank/DDBJ whole genome shotgun (WGS) entry which is preliminary data.</text>
</comment>
<reference evidence="2 3" key="1">
    <citation type="journal article" date="2012" name="Genet. Mol. Biol.">
        <title>Analysis of 16S rRNA and mxaF genes revealing insights into Methylobacterium niche-specific plant association.</title>
        <authorList>
            <person name="Dourado M.N."/>
            <person name="Andreote F.D."/>
            <person name="Dini-Andreote F."/>
            <person name="Conti R."/>
            <person name="Araujo J.M."/>
            <person name="Araujo W.L."/>
        </authorList>
    </citation>
    <scope>NUCLEOTIDE SEQUENCE [LARGE SCALE GENOMIC DNA]</scope>
    <source>
        <strain evidence="2 3">TC3-10</strain>
    </source>
</reference>
<dbReference type="EMBL" id="MLCA01000014">
    <property type="protein sequence ID" value="MEE7493489.1"/>
    <property type="molecule type" value="Genomic_DNA"/>
</dbReference>
<evidence type="ECO:0000259" key="1">
    <source>
        <dbReference type="Pfam" id="PF03625"/>
    </source>
</evidence>